<accession>A0A7R9XQY2</accession>
<dbReference type="PANTHER" id="PTHR35512">
    <property type="entry name" value="OS11G0550900 PROTEIN"/>
    <property type="match status" value="1"/>
</dbReference>
<evidence type="ECO:0000256" key="1">
    <source>
        <dbReference type="SAM" id="MobiDB-lite"/>
    </source>
</evidence>
<feature type="signal peptide" evidence="2">
    <location>
        <begin position="1"/>
        <end position="20"/>
    </location>
</feature>
<gene>
    <name evidence="3" type="ORF">OLUC0939_LOCUS1078</name>
</gene>
<sequence>MVLGVSTTTLVLAIGAGALALGPRDVPVAAKFLGRLTGRAVAHVGGVARAIERATNERELRGIRAEVRASMKDLRGVAREIERELTPSGRRGEDEGEGEREGGTSATATTATSRDDSRTSTSARYERVIPVSARAVGATPASGGFGVAGSEVLAASFKEREVALKAARLMESGAIDDYLAKREREGGTE</sequence>
<evidence type="ECO:0000313" key="3">
    <source>
        <dbReference type="EMBL" id="CAD8220359.1"/>
    </source>
</evidence>
<feature type="region of interest" description="Disordered" evidence="1">
    <location>
        <begin position="81"/>
        <end position="124"/>
    </location>
</feature>
<proteinExistence type="predicted"/>
<dbReference type="EMBL" id="HBDX01001232">
    <property type="protein sequence ID" value="CAD8220359.1"/>
    <property type="molecule type" value="Transcribed_RNA"/>
</dbReference>
<organism evidence="3">
    <name type="scientific">Ostreococcus sp. 'lucimarinus'</name>
    <dbReference type="NCBI Taxonomy" id="242159"/>
    <lineage>
        <taxon>Eukaryota</taxon>
        <taxon>Viridiplantae</taxon>
        <taxon>Chlorophyta</taxon>
        <taxon>Mamiellophyceae</taxon>
        <taxon>Mamiellales</taxon>
        <taxon>Bathycoccaceae</taxon>
        <taxon>Ostreococcus</taxon>
    </lineage>
</organism>
<feature type="compositionally biased region" description="Basic and acidic residues" evidence="1">
    <location>
        <begin position="81"/>
        <end position="93"/>
    </location>
</feature>
<evidence type="ECO:0000256" key="2">
    <source>
        <dbReference type="SAM" id="SignalP"/>
    </source>
</evidence>
<keyword evidence="2" id="KW-0732">Signal</keyword>
<dbReference type="AlphaFoldDB" id="A0A7R9XQY2"/>
<reference evidence="3" key="1">
    <citation type="submission" date="2021-01" db="EMBL/GenBank/DDBJ databases">
        <authorList>
            <person name="Corre E."/>
            <person name="Pelletier E."/>
            <person name="Niang G."/>
            <person name="Scheremetjew M."/>
            <person name="Finn R."/>
            <person name="Kale V."/>
            <person name="Holt S."/>
            <person name="Cochrane G."/>
            <person name="Meng A."/>
            <person name="Brown T."/>
            <person name="Cohen L."/>
        </authorList>
    </citation>
    <scope>NUCLEOTIDE SEQUENCE</scope>
    <source>
        <strain evidence="3">Clade-A-BCC118000</strain>
    </source>
</reference>
<feature type="chain" id="PRO_5031510188" evidence="2">
    <location>
        <begin position="21"/>
        <end position="189"/>
    </location>
</feature>
<name>A0A7R9XQY2_9CHLO</name>
<protein>
    <submittedName>
        <fullName evidence="3">Uncharacterized protein</fullName>
    </submittedName>
</protein>
<dbReference type="PANTHER" id="PTHR35512:SF1">
    <property type="entry name" value="OS11G0550900 PROTEIN"/>
    <property type="match status" value="1"/>
</dbReference>
<feature type="compositionally biased region" description="Low complexity" evidence="1">
    <location>
        <begin position="103"/>
        <end position="112"/>
    </location>
</feature>